<keyword evidence="1" id="KW-0812">Transmembrane</keyword>
<sequence length="198" mass="18650">MKKTVSALVLAGSLAFVGAGAANAVSSYPAPVTGSVSATIVTPGATIVFSGAGFTGGEQIRIDVTYANDPQIVAGTGISSPIILAQLVGTNTVVANPDGSFSADVTLGDAPGTYTLTATGLTSGHQVTAAVVVDPAAAGGAGTGSGAGTGVGTGTNASADNGLANTGADSAMMLWGAAGVLALGAGVATVTVARRKNA</sequence>
<evidence type="ECO:0000313" key="4">
    <source>
        <dbReference type="Proteomes" id="UP000326852"/>
    </source>
</evidence>
<organism evidence="3 4">
    <name type="scientific">Arthrobacter yangruifuii</name>
    <dbReference type="NCBI Taxonomy" id="2606616"/>
    <lineage>
        <taxon>Bacteria</taxon>
        <taxon>Bacillati</taxon>
        <taxon>Actinomycetota</taxon>
        <taxon>Actinomycetes</taxon>
        <taxon>Micrococcales</taxon>
        <taxon>Micrococcaceae</taxon>
        <taxon>Arthrobacter</taxon>
    </lineage>
</organism>
<comment type="caution">
    <text evidence="3">The sequence shown here is derived from an EMBL/GenBank/DDBJ whole genome shotgun (WGS) entry which is preliminary data.</text>
</comment>
<evidence type="ECO:0000256" key="1">
    <source>
        <dbReference type="SAM" id="Phobius"/>
    </source>
</evidence>
<dbReference type="EMBL" id="VTFX01000005">
    <property type="protein sequence ID" value="KAD3515254.1"/>
    <property type="molecule type" value="Genomic_DNA"/>
</dbReference>
<dbReference type="RefSeq" id="WP_152272894.1">
    <property type="nucleotide sequence ID" value="NZ_VTFX01000005.1"/>
</dbReference>
<evidence type="ECO:0000313" key="3">
    <source>
        <dbReference type="EMBL" id="KAD3515254.1"/>
    </source>
</evidence>
<dbReference type="Proteomes" id="UP000326852">
    <property type="component" value="Unassembled WGS sequence"/>
</dbReference>
<proteinExistence type="predicted"/>
<keyword evidence="4" id="KW-1185">Reference proteome</keyword>
<feature type="transmembrane region" description="Helical" evidence="1">
    <location>
        <begin position="172"/>
        <end position="193"/>
    </location>
</feature>
<keyword evidence="1" id="KW-1133">Transmembrane helix</keyword>
<name>A0A5N6MG17_9MICC</name>
<accession>A0A5N6MG17</accession>
<keyword evidence="1" id="KW-0472">Membrane</keyword>
<keyword evidence="2" id="KW-0732">Signal</keyword>
<protein>
    <submittedName>
        <fullName evidence="3">LPXTG cell wall anchor domain-containing protein</fullName>
    </submittedName>
</protein>
<evidence type="ECO:0000256" key="2">
    <source>
        <dbReference type="SAM" id="SignalP"/>
    </source>
</evidence>
<dbReference type="NCBIfam" id="TIGR01167">
    <property type="entry name" value="LPXTG_anchor"/>
    <property type="match status" value="1"/>
</dbReference>
<feature type="chain" id="PRO_5039165721" evidence="2">
    <location>
        <begin position="22"/>
        <end position="198"/>
    </location>
</feature>
<reference evidence="3 4" key="1">
    <citation type="submission" date="2019-08" db="EMBL/GenBank/DDBJ databases">
        <title>Arthrobacter sp. nov., isolated from plateau pika and Tibetan wild ass.</title>
        <authorList>
            <person name="Ge Y."/>
        </authorList>
    </citation>
    <scope>NUCLEOTIDE SEQUENCE [LARGE SCALE GENOMIC DNA]</scope>
    <source>
        <strain evidence="3 4">785</strain>
    </source>
</reference>
<gene>
    <name evidence="3" type="ORF">GD627_13320</name>
</gene>
<feature type="signal peptide" evidence="2">
    <location>
        <begin position="1"/>
        <end position="21"/>
    </location>
</feature>
<dbReference type="AlphaFoldDB" id="A0A5N6MG17"/>